<organism evidence="9 10">
    <name type="scientific">Sutcliffiella horikoshii</name>
    <dbReference type="NCBI Taxonomy" id="79883"/>
    <lineage>
        <taxon>Bacteria</taxon>
        <taxon>Bacillati</taxon>
        <taxon>Bacillota</taxon>
        <taxon>Bacilli</taxon>
        <taxon>Bacillales</taxon>
        <taxon>Bacillaceae</taxon>
        <taxon>Sutcliffiella</taxon>
    </lineage>
</organism>
<dbReference type="PANTHER" id="PTHR30576:SF0">
    <property type="entry name" value="UNDECAPRENYL-PHOSPHATE N-ACETYLGALACTOSAMINYL 1-PHOSPHATE TRANSFERASE-RELATED"/>
    <property type="match status" value="1"/>
</dbReference>
<evidence type="ECO:0000256" key="1">
    <source>
        <dbReference type="ARBA" id="ARBA00004141"/>
    </source>
</evidence>
<feature type="transmembrane region" description="Helical" evidence="7">
    <location>
        <begin position="256"/>
        <end position="277"/>
    </location>
</feature>
<sequence>MSNHFSKRIEKCLMIGMDTVFILTGFYLAALILGYPFAKLEEQSSSVLITTLVCLLTFYLFDLYGSWQRKSLNNLICSTFLAMMLFAVTSLVMGLLLSWTTTVHLLFIASLLQFVFIVSARLAIWHFARYRNGLKNVLVVSKSNMDGQVIADKFHRHHRGWFRVMDIVTTQHRGSIKKYLKQTDVVIISSEVERSMQSSVTNLCIRYGKEVLIVPRMFEFAIKEADIQQVDDMMVFSIPSNNVSSMHHVVKRSMDIVFSMILLILLSPIMVVVYFLIPLTSKGPAFFKQERVGLNEKPFQIVKFRSMVEDAEKNTGPVLATEKDPRITAVGRVLRAIRLDELPQLFNVLKGEMSLIGPRPERAFFVKQFKKDNSEYMKRFDVKPGITGLAQVSANYSTPVEEKLRYDLLYVRSGSLTLDIKILMQTIRVVLQRDQAKGVVLSPEAEAKPNYGGITIAKHN</sequence>
<dbReference type="RefSeq" id="WP_088019309.1">
    <property type="nucleotide sequence ID" value="NZ_CP020880.1"/>
</dbReference>
<evidence type="ECO:0000256" key="2">
    <source>
        <dbReference type="ARBA" id="ARBA00006464"/>
    </source>
</evidence>
<feature type="transmembrane region" description="Helical" evidence="7">
    <location>
        <begin position="75"/>
        <end position="97"/>
    </location>
</feature>
<comment type="subcellular location">
    <subcellularLocation>
        <location evidence="1">Membrane</location>
        <topology evidence="1">Multi-pass membrane protein</topology>
    </subcellularLocation>
</comment>
<feature type="transmembrane region" description="Helical" evidence="7">
    <location>
        <begin position="44"/>
        <end position="63"/>
    </location>
</feature>
<evidence type="ECO:0000256" key="5">
    <source>
        <dbReference type="ARBA" id="ARBA00022989"/>
    </source>
</evidence>
<evidence type="ECO:0000256" key="6">
    <source>
        <dbReference type="ARBA" id="ARBA00023136"/>
    </source>
</evidence>
<dbReference type="NCBIfam" id="TIGR03025">
    <property type="entry name" value="EPS_sugtrans"/>
    <property type="match status" value="1"/>
</dbReference>
<dbReference type="InterPro" id="IPR003362">
    <property type="entry name" value="Bact_transf"/>
</dbReference>
<reference evidence="9 10" key="1">
    <citation type="submission" date="2017-04" db="EMBL/GenBank/DDBJ databases">
        <title>Complete Genome Sequence of the Bacillus horikoshii 20a strain from Cuatro Cienegas, Coahuila, Mexico.</title>
        <authorList>
            <person name="Zarza E."/>
            <person name="Alcaraz L.D."/>
            <person name="Aguilar-Salinas B."/>
            <person name="Islas A."/>
            <person name="Olmedo-Alvarez G."/>
        </authorList>
    </citation>
    <scope>NUCLEOTIDE SEQUENCE [LARGE SCALE GENOMIC DNA]</scope>
    <source>
        <strain evidence="9 10">20a</strain>
    </source>
</reference>
<evidence type="ECO:0000256" key="4">
    <source>
        <dbReference type="ARBA" id="ARBA00022692"/>
    </source>
</evidence>
<keyword evidence="3" id="KW-0808">Transferase</keyword>
<keyword evidence="4 7" id="KW-0812">Transmembrane</keyword>
<dbReference type="PANTHER" id="PTHR30576">
    <property type="entry name" value="COLANIC BIOSYNTHESIS UDP-GLUCOSE LIPID CARRIER TRANSFERASE"/>
    <property type="match status" value="1"/>
</dbReference>
<dbReference type="InterPro" id="IPR017475">
    <property type="entry name" value="EPS_sugar_tfrase"/>
</dbReference>
<evidence type="ECO:0000259" key="8">
    <source>
        <dbReference type="Pfam" id="PF02397"/>
    </source>
</evidence>
<feature type="transmembrane region" description="Helical" evidence="7">
    <location>
        <begin position="12"/>
        <end position="38"/>
    </location>
</feature>
<dbReference type="GeneID" id="96740257"/>
<evidence type="ECO:0000313" key="9">
    <source>
        <dbReference type="EMBL" id="ART77767.1"/>
    </source>
</evidence>
<gene>
    <name evidence="9" type="ORF">B4U37_17790</name>
</gene>
<keyword evidence="6 7" id="KW-0472">Membrane</keyword>
<feature type="domain" description="Bacterial sugar transferase" evidence="8">
    <location>
        <begin position="251"/>
        <end position="432"/>
    </location>
</feature>
<accession>A0ABN4ZH39</accession>
<evidence type="ECO:0000256" key="3">
    <source>
        <dbReference type="ARBA" id="ARBA00022679"/>
    </source>
</evidence>
<name>A0ABN4ZH39_9BACI</name>
<evidence type="ECO:0000313" key="10">
    <source>
        <dbReference type="Proteomes" id="UP000195573"/>
    </source>
</evidence>
<dbReference type="EMBL" id="CP020880">
    <property type="protein sequence ID" value="ART77767.1"/>
    <property type="molecule type" value="Genomic_DNA"/>
</dbReference>
<evidence type="ECO:0000256" key="7">
    <source>
        <dbReference type="SAM" id="Phobius"/>
    </source>
</evidence>
<dbReference type="Proteomes" id="UP000195573">
    <property type="component" value="Chromosome"/>
</dbReference>
<keyword evidence="5 7" id="KW-1133">Transmembrane helix</keyword>
<comment type="similarity">
    <text evidence="2">Belongs to the bacterial sugar transferase family.</text>
</comment>
<proteinExistence type="inferred from homology"/>
<keyword evidence="10" id="KW-1185">Reference proteome</keyword>
<protein>
    <recommendedName>
        <fullName evidence="8">Bacterial sugar transferase domain-containing protein</fullName>
    </recommendedName>
</protein>
<dbReference type="Pfam" id="PF02397">
    <property type="entry name" value="Bac_transf"/>
    <property type="match status" value="1"/>
</dbReference>
<feature type="transmembrane region" description="Helical" evidence="7">
    <location>
        <begin position="103"/>
        <end position="124"/>
    </location>
</feature>